<dbReference type="GO" id="GO:0016020">
    <property type="term" value="C:membrane"/>
    <property type="evidence" value="ECO:0007669"/>
    <property type="project" value="TreeGrafter"/>
</dbReference>
<feature type="compositionally biased region" description="Pro residues" evidence="1">
    <location>
        <begin position="559"/>
        <end position="581"/>
    </location>
</feature>
<accession>A0A158REN8</accession>
<dbReference type="STRING" id="6205.A0A158REN8"/>
<name>A0A158REN8_HYDTA</name>
<feature type="region of interest" description="Disordered" evidence="1">
    <location>
        <begin position="545"/>
        <end position="596"/>
    </location>
</feature>
<dbReference type="PROSITE" id="PS50909">
    <property type="entry name" value="GAT"/>
    <property type="match status" value="1"/>
</dbReference>
<feature type="compositionally biased region" description="Low complexity" evidence="1">
    <location>
        <begin position="17"/>
        <end position="26"/>
    </location>
</feature>
<organism evidence="3">
    <name type="scientific">Hydatigena taeniaeformis</name>
    <name type="common">Feline tapeworm</name>
    <name type="synonym">Taenia taeniaeformis</name>
    <dbReference type="NCBI Taxonomy" id="6205"/>
    <lineage>
        <taxon>Eukaryota</taxon>
        <taxon>Metazoa</taxon>
        <taxon>Spiralia</taxon>
        <taxon>Lophotrochozoa</taxon>
        <taxon>Platyhelminthes</taxon>
        <taxon>Cestoda</taxon>
        <taxon>Eucestoda</taxon>
        <taxon>Cyclophyllidea</taxon>
        <taxon>Taeniidae</taxon>
        <taxon>Hydatigera</taxon>
    </lineage>
</organism>
<dbReference type="GO" id="GO:0035091">
    <property type="term" value="F:phosphatidylinositol binding"/>
    <property type="evidence" value="ECO:0007669"/>
    <property type="project" value="InterPro"/>
</dbReference>
<feature type="compositionally biased region" description="Basic and acidic residues" evidence="1">
    <location>
        <begin position="1"/>
        <end position="11"/>
    </location>
</feature>
<feature type="compositionally biased region" description="Low complexity" evidence="1">
    <location>
        <begin position="234"/>
        <end position="257"/>
    </location>
</feature>
<feature type="region of interest" description="Disordered" evidence="1">
    <location>
        <begin position="1"/>
        <end position="62"/>
    </location>
</feature>
<dbReference type="SUPFAM" id="SSF89009">
    <property type="entry name" value="GAT-like domain"/>
    <property type="match status" value="1"/>
</dbReference>
<dbReference type="CDD" id="cd14233">
    <property type="entry name" value="GAT_TOM1_like"/>
    <property type="match status" value="1"/>
</dbReference>
<dbReference type="GO" id="GO:0007165">
    <property type="term" value="P:signal transduction"/>
    <property type="evidence" value="ECO:0007669"/>
    <property type="project" value="TreeGrafter"/>
</dbReference>
<dbReference type="GO" id="GO:0005768">
    <property type="term" value="C:endosome"/>
    <property type="evidence" value="ECO:0007669"/>
    <property type="project" value="TreeGrafter"/>
</dbReference>
<dbReference type="WBParaSite" id="TTAC_0000770801-mRNA-1">
    <property type="protein sequence ID" value="TTAC_0000770801-mRNA-1"/>
    <property type="gene ID" value="TTAC_0000770801"/>
</dbReference>
<dbReference type="InterPro" id="IPR004152">
    <property type="entry name" value="GAT_dom"/>
</dbReference>
<dbReference type="Pfam" id="PF03127">
    <property type="entry name" value="GAT"/>
    <property type="match status" value="1"/>
</dbReference>
<dbReference type="GO" id="GO:0030276">
    <property type="term" value="F:clathrin binding"/>
    <property type="evidence" value="ECO:0007669"/>
    <property type="project" value="TreeGrafter"/>
</dbReference>
<feature type="compositionally biased region" description="Low complexity" evidence="1">
    <location>
        <begin position="548"/>
        <end position="558"/>
    </location>
</feature>
<evidence type="ECO:0000259" key="2">
    <source>
        <dbReference type="PROSITE" id="PS50909"/>
    </source>
</evidence>
<sequence>LLQNRAEDPRRCHYHQHQQQSSSTSHLQRVGTSESPVTNRARDGGHPIRIRSGGNSGTGGVEHGTQVLQVVAINGYPVVTRNGKSSFSPSTVVQVKTYPYRIGERFLALSLSFDHVVKFSDSWPIVYEMKALPSIDVQGNPTFHSYRGKIVKMSTVGSGMDEETGANDSAQSLRVIYRTLTGRTGRVFNANHDESSSVQSFTASVRATLIAPGQEVFFAAAPRTLMNHHHNQQQHRYQYQHHQSSQQLQQAASTTHHSMPSGMYSLSGDQALVDHEGTVRRLSTAQRERLSQDLTVVQTNLHILNDMLTELQPDAISSDDLELLQELNETCRMMQQRVAEFLSQVADDAVTLTLIQLNDELNSAFQRYERFERYRLRAMRAQIANRDMGQSRPALPSTQMVPSQQLQLQPPPTAQQQQQQQPHHLHLGLPSTSGIPSHQKDDHERSGGGNGGGIDEDEDDDDDELLDAVAEQTQRNPHTTEVGDSGLVSVADWSDNALALQVLRLNDTSHTSWNTESSAAQLERVFGAGYNDLTILSTDASTALPNVQALPGPQLEPLQPQPAPLPPPPPPPPPPPLPPPSSKALPQLPIKKRTPSEVRRLEEALLLFDS</sequence>
<reference evidence="3" key="1">
    <citation type="submission" date="2016-04" db="UniProtKB">
        <authorList>
            <consortium name="WormBaseParasite"/>
        </authorList>
    </citation>
    <scope>IDENTIFICATION</scope>
</reference>
<dbReference type="PANTHER" id="PTHR13856:SF137">
    <property type="entry name" value="GH05942P"/>
    <property type="match status" value="1"/>
</dbReference>
<dbReference type="Gene3D" id="1.20.58.160">
    <property type="match status" value="1"/>
</dbReference>
<feature type="domain" description="GAT" evidence="2">
    <location>
        <begin position="285"/>
        <end position="373"/>
    </location>
</feature>
<dbReference type="PANTHER" id="PTHR13856">
    <property type="entry name" value="VHS DOMAIN CONTAINING PROTEIN FAMILY"/>
    <property type="match status" value="1"/>
</dbReference>
<dbReference type="AlphaFoldDB" id="A0A158REN8"/>
<proteinExistence type="predicted"/>
<evidence type="ECO:0000313" key="3">
    <source>
        <dbReference type="WBParaSite" id="TTAC_0000770801-mRNA-1"/>
    </source>
</evidence>
<evidence type="ECO:0000256" key="1">
    <source>
        <dbReference type="SAM" id="MobiDB-lite"/>
    </source>
</evidence>
<feature type="region of interest" description="Disordered" evidence="1">
    <location>
        <begin position="229"/>
        <end position="267"/>
    </location>
</feature>
<protein>
    <submittedName>
        <fullName evidence="3">GAT domain-containing protein</fullName>
    </submittedName>
</protein>
<feature type="region of interest" description="Disordered" evidence="1">
    <location>
        <begin position="387"/>
        <end position="461"/>
    </location>
</feature>
<dbReference type="GO" id="GO:0043130">
    <property type="term" value="F:ubiquitin binding"/>
    <property type="evidence" value="ECO:0007669"/>
    <property type="project" value="InterPro"/>
</dbReference>
<dbReference type="InterPro" id="IPR038425">
    <property type="entry name" value="GAT_sf"/>
</dbReference>
<feature type="compositionally biased region" description="Low complexity" evidence="1">
    <location>
        <begin position="404"/>
        <end position="430"/>
    </location>
</feature>